<proteinExistence type="predicted"/>
<accession>A0AAV6MUA3</accession>
<protein>
    <submittedName>
        <fullName evidence="1">Uncharacterized protein</fullName>
    </submittedName>
</protein>
<keyword evidence="2" id="KW-1185">Reference proteome</keyword>
<name>A0AAV6MUA3_9ROSI</name>
<evidence type="ECO:0000313" key="1">
    <source>
        <dbReference type="EMBL" id="KAG6586263.1"/>
    </source>
</evidence>
<dbReference type="EMBL" id="JAGKQH010000012">
    <property type="protein sequence ID" value="KAG6586263.1"/>
    <property type="molecule type" value="Genomic_DNA"/>
</dbReference>
<comment type="caution">
    <text evidence="1">The sequence shown here is derived from an EMBL/GenBank/DDBJ whole genome shotgun (WGS) entry which is preliminary data.</text>
</comment>
<organism evidence="1 2">
    <name type="scientific">Cucurbita argyrosperma subsp. sororia</name>
    <dbReference type="NCBI Taxonomy" id="37648"/>
    <lineage>
        <taxon>Eukaryota</taxon>
        <taxon>Viridiplantae</taxon>
        <taxon>Streptophyta</taxon>
        <taxon>Embryophyta</taxon>
        <taxon>Tracheophyta</taxon>
        <taxon>Spermatophyta</taxon>
        <taxon>Magnoliopsida</taxon>
        <taxon>eudicotyledons</taxon>
        <taxon>Gunneridae</taxon>
        <taxon>Pentapetalae</taxon>
        <taxon>rosids</taxon>
        <taxon>fabids</taxon>
        <taxon>Cucurbitales</taxon>
        <taxon>Cucurbitaceae</taxon>
        <taxon>Cucurbiteae</taxon>
        <taxon>Cucurbita</taxon>
    </lineage>
</organism>
<reference evidence="1 2" key="1">
    <citation type="journal article" date="2021" name="Hortic Res">
        <title>The domestication of Cucurbita argyrosperma as revealed by the genome of its wild relative.</title>
        <authorList>
            <person name="Barrera-Redondo J."/>
            <person name="Sanchez-de la Vega G."/>
            <person name="Aguirre-Liguori J.A."/>
            <person name="Castellanos-Morales G."/>
            <person name="Gutierrez-Guerrero Y.T."/>
            <person name="Aguirre-Dugua X."/>
            <person name="Aguirre-Planter E."/>
            <person name="Tenaillon M.I."/>
            <person name="Lira-Saade R."/>
            <person name="Eguiarte L.E."/>
        </authorList>
    </citation>
    <scope>NUCLEOTIDE SEQUENCE [LARGE SCALE GENOMIC DNA]</scope>
    <source>
        <strain evidence="1">JBR-2021</strain>
    </source>
</reference>
<gene>
    <name evidence="1" type="ORF">SDJN03_18996</name>
</gene>
<feature type="non-terminal residue" evidence="1">
    <location>
        <position position="1"/>
    </location>
</feature>
<dbReference type="Proteomes" id="UP000685013">
    <property type="component" value="Chromosome 12"/>
</dbReference>
<evidence type="ECO:0000313" key="2">
    <source>
        <dbReference type="Proteomes" id="UP000685013"/>
    </source>
</evidence>
<sequence length="148" mass="16872">MTISSSALWYNWSVSSLQHVLCDYYYNNNSFYRVFTAKLYASGLPNEVSRNTKSSLDLYSLSFRDQKFTVLFPYPFGGNAVKEIPLSLLPLLLLSVCVARSFTDMYPTITDAFDSSNSSFENLGGFFTSYTPQGLQREGQMRRETQLK</sequence>
<dbReference type="AlphaFoldDB" id="A0AAV6MUA3"/>